<sequence length="355" mass="40609">MKVSIKKSILENMLLNIQPYLEKKDLSQITSHVLLMTEETQFTLKATDYEIGLSYHTPEIKISVAGNATANGKKLLDIIKGLKDDEVVLETINDYLYIKQNSSKFKLPMLSPSDFPPFPEIDSKPKFDIDSNILVRSIKKIAPAIDSNNPKFELNGSLIDIKDNSISLVATDTKRLAIMKIEQPTEHDFSLIIPKKAISEIQKLFFDNIEIFYDENTLIALSSHFTFFTKLINGKFPDYQRIIPKNKNYRILLNRESMVESIKQISIISPEIKITFKPDKIVFESLNDDNIEAKTEIEFKTGLDNDIYLAVNSRYILDFLSNIENNNFTLGFNDSGLPFTLENDNFMTIVMPIMI</sequence>
<dbReference type="Gene3D" id="3.10.150.10">
    <property type="entry name" value="DNA Polymerase III, subunit A, domain 2"/>
    <property type="match status" value="3"/>
</dbReference>
<evidence type="ECO:0000256" key="4">
    <source>
        <dbReference type="ARBA" id="ARBA00022490"/>
    </source>
</evidence>
<dbReference type="AlphaFoldDB" id="A0A1Y0HGG4"/>
<dbReference type="InterPro" id="IPR001001">
    <property type="entry name" value="DNA_polIII_beta"/>
</dbReference>
<dbReference type="InterPro" id="IPR022635">
    <property type="entry name" value="DNA_polIII_beta_C"/>
</dbReference>
<dbReference type="PANTHER" id="PTHR30478">
    <property type="entry name" value="DNA POLYMERASE III SUBUNIT BETA"/>
    <property type="match status" value="1"/>
</dbReference>
<dbReference type="SUPFAM" id="SSF55979">
    <property type="entry name" value="DNA clamp"/>
    <property type="match status" value="3"/>
</dbReference>
<dbReference type="Pfam" id="PF02767">
    <property type="entry name" value="DNA_pol3_beta_2"/>
    <property type="match status" value="1"/>
</dbReference>
<dbReference type="GO" id="GO:0003887">
    <property type="term" value="F:DNA-directed DNA polymerase activity"/>
    <property type="evidence" value="ECO:0007669"/>
    <property type="project" value="UniProtKB-UniRule"/>
</dbReference>
<dbReference type="GO" id="GO:0005737">
    <property type="term" value="C:cytoplasm"/>
    <property type="evidence" value="ECO:0007669"/>
    <property type="project" value="UniProtKB-SubCell"/>
</dbReference>
<dbReference type="NCBIfam" id="TIGR00663">
    <property type="entry name" value="dnan"/>
    <property type="match status" value="1"/>
</dbReference>
<dbReference type="InterPro" id="IPR022634">
    <property type="entry name" value="DNA_polIII_beta_N"/>
</dbReference>
<evidence type="ECO:0000256" key="7">
    <source>
        <dbReference type="ARBA" id="ARBA00022705"/>
    </source>
</evidence>
<evidence type="ECO:0000259" key="12">
    <source>
        <dbReference type="Pfam" id="PF02767"/>
    </source>
</evidence>
<evidence type="ECO:0000256" key="3">
    <source>
        <dbReference type="ARBA" id="ARBA00021035"/>
    </source>
</evidence>
<dbReference type="InterPro" id="IPR022637">
    <property type="entry name" value="DNA_polIII_beta_cen"/>
</dbReference>
<dbReference type="GO" id="GO:0009360">
    <property type="term" value="C:DNA polymerase III complex"/>
    <property type="evidence" value="ECO:0007669"/>
    <property type="project" value="InterPro"/>
</dbReference>
<keyword evidence="6 10" id="KW-0548">Nucleotidyltransferase</keyword>
<dbReference type="OrthoDB" id="8421503at2"/>
<evidence type="ECO:0000256" key="2">
    <source>
        <dbReference type="ARBA" id="ARBA00010752"/>
    </source>
</evidence>
<proteinExistence type="inferred from homology"/>
<dbReference type="GO" id="GO:0003677">
    <property type="term" value="F:DNA binding"/>
    <property type="evidence" value="ECO:0007669"/>
    <property type="project" value="UniProtKB-UniRule"/>
</dbReference>
<keyword evidence="5 10" id="KW-0808">Transferase</keyword>
<comment type="function">
    <text evidence="10">Confers DNA tethering and processivity to DNA polymerases and other proteins. Acts as a clamp, forming a ring around DNA (a reaction catalyzed by the clamp-loading complex) which diffuses in an ATP-independent manner freely and bidirectionally along dsDNA. Initially characterized for its ability to contact the catalytic subunit of DNA polymerase III (Pol III), a complex, multichain enzyme responsible for most of the replicative synthesis in bacteria; Pol III exhibits 3'-5' exonuclease proofreading activity. The beta chain is required for initiation of replication as well as for processivity of DNA replication.</text>
</comment>
<evidence type="ECO:0000256" key="10">
    <source>
        <dbReference type="PIRNR" id="PIRNR000804"/>
    </source>
</evidence>
<dbReference type="GO" id="GO:0006271">
    <property type="term" value="P:DNA strand elongation involved in DNA replication"/>
    <property type="evidence" value="ECO:0007669"/>
    <property type="project" value="TreeGrafter"/>
</dbReference>
<dbReference type="KEGG" id="suls:Sdiek1_0002"/>
<feature type="domain" description="DNA polymerase III beta sliding clamp central" evidence="12">
    <location>
        <begin position="129"/>
        <end position="238"/>
    </location>
</feature>
<dbReference type="Pfam" id="PF02768">
    <property type="entry name" value="DNA_pol3_beta_3"/>
    <property type="match status" value="1"/>
</dbReference>
<keyword evidence="7 10" id="KW-0235">DNA replication</keyword>
<dbReference type="RefSeq" id="WP_087437320.1">
    <property type="nucleotide sequence ID" value="NZ_CP021416.1"/>
</dbReference>
<dbReference type="CDD" id="cd00140">
    <property type="entry name" value="beta_clamp"/>
    <property type="match status" value="1"/>
</dbReference>
<dbReference type="SMART" id="SM00480">
    <property type="entry name" value="POL3Bc"/>
    <property type="match status" value="1"/>
</dbReference>
<organism evidence="14 15">
    <name type="scientific">Sulfurospirillum diekertiae</name>
    <dbReference type="NCBI Taxonomy" id="1854492"/>
    <lineage>
        <taxon>Bacteria</taxon>
        <taxon>Pseudomonadati</taxon>
        <taxon>Campylobacterota</taxon>
        <taxon>Epsilonproteobacteria</taxon>
        <taxon>Campylobacterales</taxon>
        <taxon>Sulfurospirillaceae</taxon>
        <taxon>Sulfurospirillum</taxon>
    </lineage>
</organism>
<dbReference type="PIRSF" id="PIRSF000804">
    <property type="entry name" value="DNA_pol_III_b"/>
    <property type="match status" value="1"/>
</dbReference>
<dbReference type="Pfam" id="PF00712">
    <property type="entry name" value="DNA_pol3_beta"/>
    <property type="match status" value="1"/>
</dbReference>
<name>A0A1Y0HGG4_9BACT</name>
<evidence type="ECO:0000256" key="6">
    <source>
        <dbReference type="ARBA" id="ARBA00022695"/>
    </source>
</evidence>
<evidence type="ECO:0000259" key="13">
    <source>
        <dbReference type="Pfam" id="PF02768"/>
    </source>
</evidence>
<dbReference type="InterPro" id="IPR046938">
    <property type="entry name" value="DNA_clamp_sf"/>
</dbReference>
<keyword evidence="15" id="KW-1185">Reference proteome</keyword>
<feature type="domain" description="DNA polymerase III beta sliding clamp C-terminal" evidence="13">
    <location>
        <begin position="241"/>
        <end position="352"/>
    </location>
</feature>
<evidence type="ECO:0000256" key="1">
    <source>
        <dbReference type="ARBA" id="ARBA00004496"/>
    </source>
</evidence>
<evidence type="ECO:0000259" key="11">
    <source>
        <dbReference type="Pfam" id="PF00712"/>
    </source>
</evidence>
<comment type="subunit">
    <text evidence="10">Forms a ring-shaped head-to-tail homodimer around DNA.</text>
</comment>
<keyword evidence="8 10" id="KW-0239">DNA-directed DNA polymerase</keyword>
<keyword evidence="9" id="KW-0238">DNA-binding</keyword>
<feature type="domain" description="DNA polymerase III beta sliding clamp N-terminal" evidence="11">
    <location>
        <begin position="1"/>
        <end position="117"/>
    </location>
</feature>
<keyword evidence="4 10" id="KW-0963">Cytoplasm</keyword>
<reference evidence="15" key="1">
    <citation type="submission" date="2017-05" db="EMBL/GenBank/DDBJ databases">
        <title>Dechlorination kinetics govern the competition between two new strains of the genus Sulfurospirillum.</title>
        <authorList>
            <person name="Buttet G.F."/>
            <person name="Murray A.M."/>
            <person name="Goris T."/>
            <person name="Burion M."/>
            <person name="Lin B."/>
            <person name="Rolle M."/>
            <person name="Maillard J."/>
        </authorList>
    </citation>
    <scope>NUCLEOTIDE SEQUENCE [LARGE SCALE GENOMIC DNA]</scope>
    <source>
        <strain evidence="15">SL2-1</strain>
    </source>
</reference>
<evidence type="ECO:0000313" key="14">
    <source>
        <dbReference type="EMBL" id="ARU47191.1"/>
    </source>
</evidence>
<evidence type="ECO:0000256" key="8">
    <source>
        <dbReference type="ARBA" id="ARBA00022932"/>
    </source>
</evidence>
<dbReference type="PANTHER" id="PTHR30478:SF0">
    <property type="entry name" value="BETA SLIDING CLAMP"/>
    <property type="match status" value="1"/>
</dbReference>
<comment type="subcellular location">
    <subcellularLocation>
        <location evidence="1 10">Cytoplasm</location>
    </subcellularLocation>
</comment>
<comment type="similarity">
    <text evidence="2 10">Belongs to the beta sliding clamp family.</text>
</comment>
<gene>
    <name evidence="14" type="ORF">Sdiek1_0002</name>
</gene>
<evidence type="ECO:0000256" key="9">
    <source>
        <dbReference type="ARBA" id="ARBA00023125"/>
    </source>
</evidence>
<evidence type="ECO:0000313" key="15">
    <source>
        <dbReference type="Proteomes" id="UP000196005"/>
    </source>
</evidence>
<protein>
    <recommendedName>
        <fullName evidence="3 10">Beta sliding clamp</fullName>
    </recommendedName>
</protein>
<dbReference type="EMBL" id="CP021416">
    <property type="protein sequence ID" value="ARU47191.1"/>
    <property type="molecule type" value="Genomic_DNA"/>
</dbReference>
<dbReference type="GO" id="GO:0008408">
    <property type="term" value="F:3'-5' exonuclease activity"/>
    <property type="evidence" value="ECO:0007669"/>
    <property type="project" value="InterPro"/>
</dbReference>
<dbReference type="Proteomes" id="UP000196005">
    <property type="component" value="Chromosome"/>
</dbReference>
<evidence type="ECO:0000256" key="5">
    <source>
        <dbReference type="ARBA" id="ARBA00022679"/>
    </source>
</evidence>
<accession>A0A1Y0HGG4</accession>